<protein>
    <recommendedName>
        <fullName evidence="2">Thioredoxin domain-containing protein</fullName>
    </recommendedName>
</protein>
<organism evidence="1">
    <name type="scientific">Arion vulgaris</name>
    <dbReference type="NCBI Taxonomy" id="1028688"/>
    <lineage>
        <taxon>Eukaryota</taxon>
        <taxon>Metazoa</taxon>
        <taxon>Spiralia</taxon>
        <taxon>Lophotrochozoa</taxon>
        <taxon>Mollusca</taxon>
        <taxon>Gastropoda</taxon>
        <taxon>Heterobranchia</taxon>
        <taxon>Euthyneura</taxon>
        <taxon>Panpulmonata</taxon>
        <taxon>Eupulmonata</taxon>
        <taxon>Stylommatophora</taxon>
        <taxon>Helicina</taxon>
        <taxon>Arionoidea</taxon>
        <taxon>Arionidae</taxon>
        <taxon>Arion</taxon>
    </lineage>
</organism>
<dbReference type="InterPro" id="IPR036249">
    <property type="entry name" value="Thioredoxin-like_sf"/>
</dbReference>
<proteinExistence type="predicted"/>
<sequence>DFYNGFLFAVTNGLSLSGEPMPDPLVGSEFVAGLNKNTFRPYLQKWDIAMVMFYEGSDRLSIWAGKHLKKASGMTQRPNHTFAAINCSQNEDFCVEQGVANLPYFKMYSRGEDVGFSNNPRKLTFEDMKIWLEKFPVVLPCDQTIVT</sequence>
<gene>
    <name evidence="1" type="primary">ORF54359</name>
</gene>
<dbReference type="CDD" id="cd02961">
    <property type="entry name" value="PDI_a_family"/>
    <property type="match status" value="1"/>
</dbReference>
<evidence type="ECO:0000313" key="1">
    <source>
        <dbReference type="EMBL" id="CEK65234.1"/>
    </source>
</evidence>
<dbReference type="AlphaFoldDB" id="A0A0B6Z9E3"/>
<evidence type="ECO:0008006" key="2">
    <source>
        <dbReference type="Google" id="ProtNLM"/>
    </source>
</evidence>
<dbReference type="SUPFAM" id="SSF52833">
    <property type="entry name" value="Thioredoxin-like"/>
    <property type="match status" value="1"/>
</dbReference>
<feature type="non-terminal residue" evidence="1">
    <location>
        <position position="1"/>
    </location>
</feature>
<dbReference type="Gene3D" id="3.40.30.10">
    <property type="entry name" value="Glutaredoxin"/>
    <property type="match status" value="1"/>
</dbReference>
<name>A0A0B6Z9E3_9EUPU</name>
<dbReference type="EMBL" id="HACG01018369">
    <property type="protein sequence ID" value="CEK65234.1"/>
    <property type="molecule type" value="Transcribed_RNA"/>
</dbReference>
<accession>A0A0B6Z9E3</accession>
<reference evidence="1" key="1">
    <citation type="submission" date="2014-12" db="EMBL/GenBank/DDBJ databases">
        <title>Insight into the proteome of Arion vulgaris.</title>
        <authorList>
            <person name="Aradska J."/>
            <person name="Bulat T."/>
            <person name="Smidak R."/>
            <person name="Sarate P."/>
            <person name="Gangsoo J."/>
            <person name="Sialana F."/>
            <person name="Bilban M."/>
            <person name="Lubec G."/>
        </authorList>
    </citation>
    <scope>NUCLEOTIDE SEQUENCE</scope>
    <source>
        <tissue evidence="1">Skin</tissue>
    </source>
</reference>